<evidence type="ECO:0000259" key="4">
    <source>
        <dbReference type="Pfam" id="PF00891"/>
    </source>
</evidence>
<dbReference type="Pfam" id="PF00891">
    <property type="entry name" value="Methyltransf_2"/>
    <property type="match status" value="1"/>
</dbReference>
<dbReference type="PROSITE" id="PS51683">
    <property type="entry name" value="SAM_OMT_II"/>
    <property type="match status" value="1"/>
</dbReference>
<evidence type="ECO:0000313" key="7">
    <source>
        <dbReference type="Proteomes" id="UP000012174"/>
    </source>
</evidence>
<dbReference type="OMA" id="PLPANWG"/>
<gene>
    <name evidence="6" type="ORF">UCREL1_3628</name>
</gene>
<keyword evidence="2" id="KW-0808">Transferase</keyword>
<dbReference type="InterPro" id="IPR001077">
    <property type="entry name" value="COMT_C"/>
</dbReference>
<name>M7SYF2_EUTLA</name>
<feature type="domain" description="O-methyltransferase C-terminal" evidence="4">
    <location>
        <begin position="220"/>
        <end position="462"/>
    </location>
</feature>
<dbReference type="InterPro" id="IPR012967">
    <property type="entry name" value="COMT_dimerisation"/>
</dbReference>
<dbReference type="InterPro" id="IPR036390">
    <property type="entry name" value="WH_DNA-bd_sf"/>
</dbReference>
<dbReference type="eggNOG" id="KOG3178">
    <property type="taxonomic scope" value="Eukaryota"/>
</dbReference>
<accession>M7SYF2</accession>
<evidence type="ECO:0000259" key="5">
    <source>
        <dbReference type="Pfam" id="PF08100"/>
    </source>
</evidence>
<dbReference type="InterPro" id="IPR016461">
    <property type="entry name" value="COMT-like"/>
</dbReference>
<dbReference type="PANTHER" id="PTHR43712">
    <property type="entry name" value="PUTATIVE (AFU_ORTHOLOGUE AFUA_4G14580)-RELATED"/>
    <property type="match status" value="1"/>
</dbReference>
<dbReference type="EMBL" id="KB706096">
    <property type="protein sequence ID" value="EMR69347.1"/>
    <property type="molecule type" value="Genomic_DNA"/>
</dbReference>
<dbReference type="HOGENOM" id="CLU_005533_0_1_1"/>
<evidence type="ECO:0000256" key="3">
    <source>
        <dbReference type="ARBA" id="ARBA00022691"/>
    </source>
</evidence>
<dbReference type="SUPFAM" id="SSF46785">
    <property type="entry name" value="Winged helix' DNA-binding domain"/>
    <property type="match status" value="1"/>
</dbReference>
<dbReference type="InterPro" id="IPR029063">
    <property type="entry name" value="SAM-dependent_MTases_sf"/>
</dbReference>
<sequence>MANNEDDEVSQKLLQLSSLIQTSIQDFIAQRQTSNADPGRQEGSLPSKALFDAQRTLLAAAGTLTELVSEPQSRLIEVGSQYWEARALHIVVDKRVADLLSQNEGGSMDIKALGEKVGIEHRKLSRLMRCLCSIGIFAEVDEDVFANNRISESIVGNEPLRAYVLVYATQSYSCSDYLPRYLSDPEKGKSYAVEVTPLQTVVGTEKRSWDWMEEKIKVKHLKEGFRNGADGGPSSYPGVFGAELQNAIESAGGDDEKLIDRPEQTMFGLAMIGGGRVYGQAQLYDFPWASLGTATIVDVGGGVGGFSLQLSQIYPDLNFIIQDRVPVLKQAEAEIWPRQNPTALKAGRVQFQPHDFFEPNPVEHADVYWLRYILHDWSDEYCVRILSAIKSAMGPRSRILICDQVMNTTRGCEELHPAPAPLPANWGYYMRYSHNRDFVMMSAINGIERKPAELKNIIERAGLLLRKIWDCRSQVGLVEVVLPSSELV</sequence>
<dbReference type="GO" id="GO:0008171">
    <property type="term" value="F:O-methyltransferase activity"/>
    <property type="evidence" value="ECO:0007669"/>
    <property type="project" value="InterPro"/>
</dbReference>
<dbReference type="KEGG" id="ela:UCREL1_3628"/>
<reference evidence="7" key="1">
    <citation type="journal article" date="2013" name="Genome Announc.">
        <title>Draft genome sequence of the grapevine dieback fungus Eutypa lata UCR-EL1.</title>
        <authorList>
            <person name="Blanco-Ulate B."/>
            <person name="Rolshausen P.E."/>
            <person name="Cantu D."/>
        </authorList>
    </citation>
    <scope>NUCLEOTIDE SEQUENCE [LARGE SCALE GENOMIC DNA]</scope>
    <source>
        <strain evidence="7">UCR-EL1</strain>
    </source>
</reference>
<dbReference type="GO" id="GO:0032259">
    <property type="term" value="P:methylation"/>
    <property type="evidence" value="ECO:0007669"/>
    <property type="project" value="UniProtKB-KW"/>
</dbReference>
<evidence type="ECO:0000256" key="2">
    <source>
        <dbReference type="ARBA" id="ARBA00022679"/>
    </source>
</evidence>
<organism evidence="6 7">
    <name type="scientific">Eutypa lata (strain UCR-EL1)</name>
    <name type="common">Grapevine dieback disease fungus</name>
    <name type="synonym">Eutypa armeniacae</name>
    <dbReference type="NCBI Taxonomy" id="1287681"/>
    <lineage>
        <taxon>Eukaryota</taxon>
        <taxon>Fungi</taxon>
        <taxon>Dikarya</taxon>
        <taxon>Ascomycota</taxon>
        <taxon>Pezizomycotina</taxon>
        <taxon>Sordariomycetes</taxon>
        <taxon>Xylariomycetidae</taxon>
        <taxon>Xylariales</taxon>
        <taxon>Diatrypaceae</taxon>
        <taxon>Eutypa</taxon>
    </lineage>
</organism>
<dbReference type="Gene3D" id="3.40.50.150">
    <property type="entry name" value="Vaccinia Virus protein VP39"/>
    <property type="match status" value="1"/>
</dbReference>
<proteinExistence type="predicted"/>
<evidence type="ECO:0000256" key="1">
    <source>
        <dbReference type="ARBA" id="ARBA00022603"/>
    </source>
</evidence>
<keyword evidence="3" id="KW-0949">S-adenosyl-L-methionine</keyword>
<protein>
    <submittedName>
        <fullName evidence="6">Putative o-protein</fullName>
    </submittedName>
</protein>
<keyword evidence="1" id="KW-0489">Methyltransferase</keyword>
<dbReference type="OrthoDB" id="2410195at2759"/>
<dbReference type="PANTHER" id="PTHR43712:SF2">
    <property type="entry name" value="O-METHYLTRANSFERASE CICE"/>
    <property type="match status" value="1"/>
</dbReference>
<evidence type="ECO:0000313" key="6">
    <source>
        <dbReference type="EMBL" id="EMR69347.1"/>
    </source>
</evidence>
<dbReference type="Pfam" id="PF08100">
    <property type="entry name" value="Dimerisation"/>
    <property type="match status" value="1"/>
</dbReference>
<feature type="domain" description="O-methyltransferase dimerisation" evidence="5">
    <location>
        <begin position="81"/>
        <end position="153"/>
    </location>
</feature>
<keyword evidence="7" id="KW-1185">Reference proteome</keyword>
<dbReference type="SUPFAM" id="SSF53335">
    <property type="entry name" value="S-adenosyl-L-methionine-dependent methyltransferases"/>
    <property type="match status" value="1"/>
</dbReference>
<dbReference type="InterPro" id="IPR036388">
    <property type="entry name" value="WH-like_DNA-bd_sf"/>
</dbReference>
<dbReference type="Proteomes" id="UP000012174">
    <property type="component" value="Unassembled WGS sequence"/>
</dbReference>
<dbReference type="GO" id="GO:0046983">
    <property type="term" value="F:protein dimerization activity"/>
    <property type="evidence" value="ECO:0007669"/>
    <property type="project" value="InterPro"/>
</dbReference>
<dbReference type="Gene3D" id="1.10.10.10">
    <property type="entry name" value="Winged helix-like DNA-binding domain superfamily/Winged helix DNA-binding domain"/>
    <property type="match status" value="1"/>
</dbReference>
<dbReference type="AlphaFoldDB" id="M7SYF2"/>